<keyword evidence="13" id="KW-1185">Reference proteome</keyword>
<evidence type="ECO:0000256" key="6">
    <source>
        <dbReference type="ARBA" id="ARBA00022989"/>
    </source>
</evidence>
<evidence type="ECO:0000256" key="5">
    <source>
        <dbReference type="ARBA" id="ARBA00022692"/>
    </source>
</evidence>
<reference evidence="12" key="2">
    <citation type="submission" date="2020-05" db="UniProtKB">
        <authorList>
            <consortium name="EnsemblMetazoa"/>
        </authorList>
    </citation>
    <scope>IDENTIFICATION</scope>
    <source>
        <strain evidence="12">LVP_AGWG</strain>
    </source>
</reference>
<proteinExistence type="inferred from homology"/>
<evidence type="ECO:0000256" key="9">
    <source>
        <dbReference type="ARBA" id="ARBA00023180"/>
    </source>
</evidence>
<dbReference type="VEuPathDB" id="VectorBase:AAEL011186"/>
<evidence type="ECO:0000256" key="8">
    <source>
        <dbReference type="ARBA" id="ARBA00023136"/>
    </source>
</evidence>
<evidence type="ECO:0000256" key="7">
    <source>
        <dbReference type="ARBA" id="ARBA00023069"/>
    </source>
</evidence>
<dbReference type="GO" id="GO:0060271">
    <property type="term" value="P:cilium assembly"/>
    <property type="evidence" value="ECO:0007669"/>
    <property type="project" value="TreeGrafter"/>
</dbReference>
<keyword evidence="4" id="KW-1003">Cell membrane</keyword>
<dbReference type="Proteomes" id="UP000008820">
    <property type="component" value="Chromosome 2"/>
</dbReference>
<evidence type="ECO:0000256" key="2">
    <source>
        <dbReference type="ARBA" id="ARBA00009082"/>
    </source>
</evidence>
<keyword evidence="6" id="KW-1133">Transmembrane helix</keyword>
<evidence type="ECO:0000313" key="12">
    <source>
        <dbReference type="EnsemblMetazoa" id="AAEL011186-PA"/>
    </source>
</evidence>
<evidence type="ECO:0000313" key="13">
    <source>
        <dbReference type="Proteomes" id="UP000008820"/>
    </source>
</evidence>
<evidence type="ECO:0000256" key="1">
    <source>
        <dbReference type="ARBA" id="ARBA00004272"/>
    </source>
</evidence>
<comment type="subcellular location">
    <subcellularLocation>
        <location evidence="1">Cell projection</location>
        <location evidence="1">Cilium membrane</location>
        <topology evidence="1">Multi-pass membrane protein</topology>
    </subcellularLocation>
</comment>
<keyword evidence="10" id="KW-0966">Cell projection</keyword>
<accession>A0A1S4FST1</accession>
<evidence type="ECO:0000256" key="10">
    <source>
        <dbReference type="ARBA" id="ARBA00023273"/>
    </source>
</evidence>
<comment type="function">
    <text evidence="11">Transmembrane component of the tectonic-like complex, a complex localized at the transition zone of primary cilia and acting as a barrier that prevents diffusion of transmembrane proteins between the cilia and plasma membranes. Required for ciliogenesis and sonic hedgehog/SHH signaling.</text>
</comment>
<dbReference type="GO" id="GO:0032880">
    <property type="term" value="P:regulation of protein localization"/>
    <property type="evidence" value="ECO:0007669"/>
    <property type="project" value="TreeGrafter"/>
</dbReference>
<dbReference type="InterPro" id="IPR019306">
    <property type="entry name" value="TMEM231"/>
</dbReference>
<dbReference type="GO" id="GO:0060170">
    <property type="term" value="C:ciliary membrane"/>
    <property type="evidence" value="ECO:0007669"/>
    <property type="project" value="UniProtKB-SubCell"/>
</dbReference>
<dbReference type="EnsemblMetazoa" id="AAEL011186-RA">
    <property type="protein sequence ID" value="AAEL011186-PA"/>
    <property type="gene ID" value="AAEL011186"/>
</dbReference>
<keyword evidence="7" id="KW-0969">Cilium</keyword>
<dbReference type="PANTHER" id="PTHR14605">
    <property type="entry name" value="CHST5 PROTEIN"/>
    <property type="match status" value="1"/>
</dbReference>
<dbReference type="OrthoDB" id="426438at2759"/>
<dbReference type="FunCoup" id="A0A1S4FST1">
    <property type="interactions" value="48"/>
</dbReference>
<dbReference type="GO" id="GO:0035869">
    <property type="term" value="C:ciliary transition zone"/>
    <property type="evidence" value="ECO:0007669"/>
    <property type="project" value="TreeGrafter"/>
</dbReference>
<organism evidence="12 13">
    <name type="scientific">Aedes aegypti</name>
    <name type="common">Yellowfever mosquito</name>
    <name type="synonym">Culex aegypti</name>
    <dbReference type="NCBI Taxonomy" id="7159"/>
    <lineage>
        <taxon>Eukaryota</taxon>
        <taxon>Metazoa</taxon>
        <taxon>Ecdysozoa</taxon>
        <taxon>Arthropoda</taxon>
        <taxon>Hexapoda</taxon>
        <taxon>Insecta</taxon>
        <taxon>Pterygota</taxon>
        <taxon>Neoptera</taxon>
        <taxon>Endopterygota</taxon>
        <taxon>Diptera</taxon>
        <taxon>Nematocera</taxon>
        <taxon>Culicoidea</taxon>
        <taxon>Culicidae</taxon>
        <taxon>Culicinae</taxon>
        <taxon>Aedini</taxon>
        <taxon>Aedes</taxon>
        <taxon>Stegomyia</taxon>
    </lineage>
</organism>
<dbReference type="AlphaFoldDB" id="A0A1S4FST1"/>
<name>A0A1S4FST1_AEDAE</name>
<reference evidence="12 13" key="1">
    <citation type="submission" date="2017-06" db="EMBL/GenBank/DDBJ databases">
        <title>Aedes aegypti genome working group (AGWG) sequencing and assembly.</title>
        <authorList>
            <consortium name="Aedes aegypti Genome Working Group (AGWG)"/>
            <person name="Matthews B.J."/>
        </authorList>
    </citation>
    <scope>NUCLEOTIDE SEQUENCE [LARGE SCALE GENOMIC DNA]</scope>
    <source>
        <strain evidence="12 13">LVP_AGWG</strain>
    </source>
</reference>
<comment type="similarity">
    <text evidence="2">Belongs to the TMEM231 family.</text>
</comment>
<gene>
    <name evidence="12" type="primary">5574513</name>
</gene>
<evidence type="ECO:0000256" key="11">
    <source>
        <dbReference type="ARBA" id="ARBA00024803"/>
    </source>
</evidence>
<dbReference type="PANTHER" id="PTHR14605:SF1">
    <property type="entry name" value="TRANSMEMBRANE PROTEIN 231"/>
    <property type="match status" value="1"/>
</dbReference>
<sequence>MQLFNLHRKSIYVLYQNRLCSLSTLAIALVVLLSLILPYCVISFINPGALWDRYRLVYEQPKVHFDYQYLFLAEIDRPDDTNRLITCSSFQSYNELTDHSQECNAIKVMADDGNMDGKTDKLSASVAFNLPDESTGMAFYTFYFFLDAEVKSNCHFTIPAMISLSKQTPPTQPFTSGRISHLGHLRASQSVALQCPFFMRNIKTHFNHNYRPNENYTSVEEFLPESILHRIEHSNAAYFAFEHTRTQWSRDGSGDIEIQVQLLIGGEDGQKTALLYNASLWQKVAQFWAQYFSVLIVFLWMADKLKDWMFDSYWIRAMRVVPWKEKVV</sequence>
<keyword evidence="5" id="KW-0812">Transmembrane</keyword>
<protein>
    <recommendedName>
        <fullName evidence="3">Transmembrane protein 231</fullName>
    </recommendedName>
</protein>
<keyword evidence="8" id="KW-0472">Membrane</keyword>
<evidence type="ECO:0000256" key="4">
    <source>
        <dbReference type="ARBA" id="ARBA00022475"/>
    </source>
</evidence>
<evidence type="ECO:0000256" key="3">
    <source>
        <dbReference type="ARBA" id="ARBA00015087"/>
    </source>
</evidence>
<keyword evidence="9" id="KW-0325">Glycoprotein</keyword>
<dbReference type="Pfam" id="PF10149">
    <property type="entry name" value="TM231"/>
    <property type="match status" value="1"/>
</dbReference>
<dbReference type="InParanoid" id="A0A1S4FST1"/>